<dbReference type="SMART" id="SM00066">
    <property type="entry name" value="GAL4"/>
    <property type="match status" value="1"/>
</dbReference>
<comment type="caution">
    <text evidence="10">The sequence shown here is derived from an EMBL/GenBank/DDBJ whole genome shotgun (WGS) entry which is preliminary data.</text>
</comment>
<evidence type="ECO:0000313" key="10">
    <source>
        <dbReference type="EMBL" id="EGU81969.1"/>
    </source>
</evidence>
<dbReference type="SUPFAM" id="SSF57701">
    <property type="entry name" value="Zn2/Cys6 DNA-binding domain"/>
    <property type="match status" value="1"/>
</dbReference>
<dbReference type="PANTHER" id="PTHR36206">
    <property type="entry name" value="ASPERCRYPTIN BIOSYNTHESIS CLUSTER-SPECIFIC TRANSCRIPTION REGULATOR ATNN-RELATED"/>
    <property type="match status" value="1"/>
</dbReference>
<dbReference type="CDD" id="cd00067">
    <property type="entry name" value="GAL4"/>
    <property type="match status" value="1"/>
</dbReference>
<feature type="domain" description="Zn(2)-C6 fungal-type" evidence="9">
    <location>
        <begin position="340"/>
        <end position="370"/>
    </location>
</feature>
<dbReference type="PANTHER" id="PTHR36206:SF4">
    <property type="entry name" value="HYPOTHETICAL CONSERVED PROTEIN (EUROFUNG)-RELATED"/>
    <property type="match status" value="1"/>
</dbReference>
<organism evidence="10">
    <name type="scientific">Fusarium oxysporum (strain Fo5176)</name>
    <name type="common">Fusarium vascular wilt</name>
    <dbReference type="NCBI Taxonomy" id="660025"/>
    <lineage>
        <taxon>Eukaryota</taxon>
        <taxon>Fungi</taxon>
        <taxon>Dikarya</taxon>
        <taxon>Ascomycota</taxon>
        <taxon>Pezizomycotina</taxon>
        <taxon>Sordariomycetes</taxon>
        <taxon>Hypocreomycetidae</taxon>
        <taxon>Hypocreales</taxon>
        <taxon>Nectriaceae</taxon>
        <taxon>Fusarium</taxon>
        <taxon>Fusarium oxysporum species complex</taxon>
    </lineage>
</organism>
<evidence type="ECO:0000256" key="1">
    <source>
        <dbReference type="ARBA" id="ARBA00022723"/>
    </source>
</evidence>
<evidence type="ECO:0000256" key="3">
    <source>
        <dbReference type="ARBA" id="ARBA00023015"/>
    </source>
</evidence>
<dbReference type="OrthoDB" id="416217at2759"/>
<evidence type="ECO:0000256" key="2">
    <source>
        <dbReference type="ARBA" id="ARBA00022833"/>
    </source>
</evidence>
<evidence type="ECO:0000256" key="8">
    <source>
        <dbReference type="SAM" id="SignalP"/>
    </source>
</evidence>
<feature type="chain" id="PRO_5003389683" description="Zn(2)-C6 fungal-type domain-containing protein" evidence="8">
    <location>
        <begin position="25"/>
        <end position="819"/>
    </location>
</feature>
<keyword evidence="6" id="KW-0539">Nucleus</keyword>
<keyword evidence="1" id="KW-0479">Metal-binding</keyword>
<dbReference type="InterPro" id="IPR001138">
    <property type="entry name" value="Zn2Cys6_DnaBD"/>
</dbReference>
<dbReference type="GO" id="GO:0003677">
    <property type="term" value="F:DNA binding"/>
    <property type="evidence" value="ECO:0007669"/>
    <property type="project" value="UniProtKB-KW"/>
</dbReference>
<dbReference type="STRING" id="660025.F9FM98"/>
<evidence type="ECO:0000259" key="9">
    <source>
        <dbReference type="PROSITE" id="PS50048"/>
    </source>
</evidence>
<reference evidence="10" key="1">
    <citation type="journal article" date="2012" name="Mol. Plant Microbe Interact.">
        <title>A highly conserved effector in Fusarium oxysporum is required for full virulence on Arabidopsis.</title>
        <authorList>
            <person name="Thatcher L.F."/>
            <person name="Gardiner D.M."/>
            <person name="Kazan K."/>
            <person name="Manners J."/>
        </authorList>
    </citation>
    <scope>NUCLEOTIDE SEQUENCE [LARGE SCALE GENOMIC DNA]</scope>
    <source>
        <strain evidence="10">Fo5176</strain>
    </source>
</reference>
<feature type="signal peptide" evidence="8">
    <location>
        <begin position="1"/>
        <end position="24"/>
    </location>
</feature>
<evidence type="ECO:0000256" key="7">
    <source>
        <dbReference type="SAM" id="MobiDB-lite"/>
    </source>
</evidence>
<dbReference type="Pfam" id="PF00172">
    <property type="entry name" value="Zn_clus"/>
    <property type="match status" value="1"/>
</dbReference>
<feature type="compositionally biased region" description="Low complexity" evidence="7">
    <location>
        <begin position="270"/>
        <end position="279"/>
    </location>
</feature>
<feature type="compositionally biased region" description="Polar residues" evidence="7">
    <location>
        <begin position="292"/>
        <end position="302"/>
    </location>
</feature>
<evidence type="ECO:0000256" key="4">
    <source>
        <dbReference type="ARBA" id="ARBA00023125"/>
    </source>
</evidence>
<dbReference type="PROSITE" id="PS50048">
    <property type="entry name" value="ZN2_CY6_FUNGAL_2"/>
    <property type="match status" value="1"/>
</dbReference>
<dbReference type="InterPro" id="IPR052360">
    <property type="entry name" value="Transcr_Regulatory_Proteins"/>
</dbReference>
<evidence type="ECO:0000256" key="5">
    <source>
        <dbReference type="ARBA" id="ARBA00023163"/>
    </source>
</evidence>
<protein>
    <recommendedName>
        <fullName evidence="9">Zn(2)-C6 fungal-type domain-containing protein</fullName>
    </recommendedName>
</protein>
<dbReference type="GO" id="GO:0000981">
    <property type="term" value="F:DNA-binding transcription factor activity, RNA polymerase II-specific"/>
    <property type="evidence" value="ECO:0007669"/>
    <property type="project" value="InterPro"/>
</dbReference>
<dbReference type="GO" id="GO:0008270">
    <property type="term" value="F:zinc ion binding"/>
    <property type="evidence" value="ECO:0007669"/>
    <property type="project" value="InterPro"/>
</dbReference>
<dbReference type="PaxDb" id="5507-FOXG_16639P0"/>
<evidence type="ECO:0000256" key="6">
    <source>
        <dbReference type="ARBA" id="ARBA00023242"/>
    </source>
</evidence>
<feature type="region of interest" description="Disordered" evidence="7">
    <location>
        <begin position="265"/>
        <end position="308"/>
    </location>
</feature>
<dbReference type="PROSITE" id="PS00463">
    <property type="entry name" value="ZN2_CY6_FUNGAL_1"/>
    <property type="match status" value="1"/>
</dbReference>
<dbReference type="EMBL" id="AFQF01002279">
    <property type="protein sequence ID" value="EGU81969.1"/>
    <property type="molecule type" value="Genomic_DNA"/>
</dbReference>
<keyword evidence="8" id="KW-0732">Signal</keyword>
<accession>F9FM98</accession>
<gene>
    <name evidence="10" type="ORF">FOXB_07528</name>
</gene>
<dbReference type="InterPro" id="IPR036864">
    <property type="entry name" value="Zn2-C6_fun-type_DNA-bd_sf"/>
</dbReference>
<dbReference type="Gene3D" id="4.10.240.10">
    <property type="entry name" value="Zn(2)-C6 fungal-type DNA-binding domain"/>
    <property type="match status" value="1"/>
</dbReference>
<proteinExistence type="predicted"/>
<keyword evidence="3" id="KW-0805">Transcription regulation</keyword>
<keyword evidence="4" id="KW-0238">DNA-binding</keyword>
<name>F9FM98_FUSOF</name>
<keyword evidence="2" id="KW-0862">Zinc</keyword>
<dbReference type="AlphaFoldDB" id="F9FM98"/>
<keyword evidence="5" id="KW-0804">Transcription</keyword>
<sequence>MSAYLGGTCLSLSILSLSYFSSYSSMVNILIPDPDPHGPSLLLLDWGLYSGEQASTTRRALSCIAFFIHCLLIRFVYLTAIGYKNVDLNAMVEDVSVHNKISQGVVKNTDDTVMPKVRPSVNLDLHPPVALAQQSYSSIISKSNPEASKANFYFTSDTLKQHLTNEITYQLTVFACCSAVMQSECSGGFETVSQEHQSDDPCLIRIWTNKRDPNPNSFDEQFTHNASPSSCHLGHLARLPHTVTPHSFGPDRVNPWVMEQTIALKPKPKASASSASSSSSGGGVQPPRGGDPSSSQIVSVPANNKPRIPNANVAVLDIADRSGQNAAKKPKTKSFKTRTGCKECKRRKVKCDEGKPICNRCKAVGLTCHFPLSQSVSFNTTATATTAVTTTRAGPQSDTRILAKPNYILSLFKDQTQYDMFSTFLWSNEQGTTLPHNTLATITPQLAHEDAAVRETCCALGGAVNAFTQPTIDSVAADKAHQLSLQYYTRTVRAVTTATSTLRALRSVTHVALVFLTYDILRGDMHAAVLHHDHAARLFEAYLGKRCAQEGVSLSDLVFDDYENALFDMIQRLSTYPWALRLGITGDTDEFLAAKRCLGRHRYSIDKMPSSFHDLDQALRWWDVAQHHLAHHLLDDDTETTKATWERAFSVLSSWHNGFVLLYRYTQQRKNEEPHSYVTASVFEALYLECLSSLHLQLNTDAKVLPDAKPVYREIIATTHRILDELKGSQANFRFMDNNVMKPLFVVLFKCSDPEIREGVKKVLQHGVAKFGSACLAGIVLGMMHMKSEHVPQILRNVERAVGWHLTSVGCGPGVITAG</sequence>